<feature type="region of interest" description="Disordered" evidence="1">
    <location>
        <begin position="233"/>
        <end position="264"/>
    </location>
</feature>
<evidence type="ECO:0000256" key="1">
    <source>
        <dbReference type="SAM" id="MobiDB-lite"/>
    </source>
</evidence>
<feature type="compositionally biased region" description="Acidic residues" evidence="1">
    <location>
        <begin position="709"/>
        <end position="719"/>
    </location>
</feature>
<feature type="compositionally biased region" description="Polar residues" evidence="1">
    <location>
        <begin position="783"/>
        <end position="792"/>
    </location>
</feature>
<feature type="compositionally biased region" description="Pro residues" evidence="1">
    <location>
        <begin position="97"/>
        <end position="115"/>
    </location>
</feature>
<organism evidence="2 3">
    <name type="scientific">Novymonas esmeraldas</name>
    <dbReference type="NCBI Taxonomy" id="1808958"/>
    <lineage>
        <taxon>Eukaryota</taxon>
        <taxon>Discoba</taxon>
        <taxon>Euglenozoa</taxon>
        <taxon>Kinetoplastea</taxon>
        <taxon>Metakinetoplastina</taxon>
        <taxon>Trypanosomatida</taxon>
        <taxon>Trypanosomatidae</taxon>
        <taxon>Novymonas</taxon>
    </lineage>
</organism>
<dbReference type="AlphaFoldDB" id="A0AAW0EJ90"/>
<keyword evidence="3" id="KW-1185">Reference proteome</keyword>
<protein>
    <submittedName>
        <fullName evidence="2">Uncharacterized protein</fullName>
    </submittedName>
</protein>
<evidence type="ECO:0000313" key="3">
    <source>
        <dbReference type="Proteomes" id="UP001430356"/>
    </source>
</evidence>
<feature type="compositionally biased region" description="Basic and acidic residues" evidence="1">
    <location>
        <begin position="795"/>
        <end position="805"/>
    </location>
</feature>
<name>A0AAW0EJ90_9TRYP</name>
<feature type="region of interest" description="Disordered" evidence="1">
    <location>
        <begin position="518"/>
        <end position="542"/>
    </location>
</feature>
<feature type="region of interest" description="Disordered" evidence="1">
    <location>
        <begin position="597"/>
        <end position="738"/>
    </location>
</feature>
<feature type="compositionally biased region" description="Basic and acidic residues" evidence="1">
    <location>
        <begin position="443"/>
        <end position="455"/>
    </location>
</feature>
<proteinExistence type="predicted"/>
<dbReference type="EMBL" id="JAECZO010000032">
    <property type="protein sequence ID" value="KAK7194147.1"/>
    <property type="molecule type" value="Genomic_DNA"/>
</dbReference>
<feature type="region of interest" description="Disordered" evidence="1">
    <location>
        <begin position="1"/>
        <end position="39"/>
    </location>
</feature>
<gene>
    <name evidence="2" type="ORF">NESM_000328300</name>
</gene>
<feature type="region of interest" description="Disordered" evidence="1">
    <location>
        <begin position="62"/>
        <end position="138"/>
    </location>
</feature>
<reference evidence="2 3" key="1">
    <citation type="journal article" date="2021" name="MBio">
        <title>A New Model Trypanosomatid, Novymonas esmeraldas: Genomic Perception of Its 'Candidatus Pandoraea novymonadis' Endosymbiont.</title>
        <authorList>
            <person name="Zakharova A."/>
            <person name="Saura A."/>
            <person name="Butenko A."/>
            <person name="Podesvova L."/>
            <person name="Warmusova S."/>
            <person name="Kostygov A.Y."/>
            <person name="Nenarokova A."/>
            <person name="Lukes J."/>
            <person name="Opperdoes F.R."/>
            <person name="Yurchenko V."/>
        </authorList>
    </citation>
    <scope>NUCLEOTIDE SEQUENCE [LARGE SCALE GENOMIC DNA]</scope>
    <source>
        <strain evidence="2 3">E262AT.01</strain>
    </source>
</reference>
<feature type="compositionally biased region" description="Low complexity" evidence="1">
    <location>
        <begin position="1"/>
        <end position="33"/>
    </location>
</feature>
<feature type="compositionally biased region" description="Low complexity" evidence="1">
    <location>
        <begin position="658"/>
        <end position="672"/>
    </location>
</feature>
<feature type="compositionally biased region" description="Basic and acidic residues" evidence="1">
    <location>
        <begin position="768"/>
        <end position="778"/>
    </location>
</feature>
<accession>A0AAW0EJ90</accession>
<feature type="region of interest" description="Disordered" evidence="1">
    <location>
        <begin position="442"/>
        <end position="476"/>
    </location>
</feature>
<feature type="region of interest" description="Disordered" evidence="1">
    <location>
        <begin position="768"/>
        <end position="821"/>
    </location>
</feature>
<dbReference type="Proteomes" id="UP001430356">
    <property type="component" value="Unassembled WGS sequence"/>
</dbReference>
<sequence>MNGRAASLNAASGLASTAPRAPRRAAMTPPRRSGITHISTANYECSTASSAAAEARVNADAPTQAWTSSARRDSRATTAPVLPAQRSASARRTSRSPSPPPELDPTPAALRPPPTCGRTRPLFTAFGSGSGKRGGEDVAGNVSWRQHVAAVCRRLEATVEETEQILMRVVGPTADMVGGPAPQSSSHRDHAVSNVGGDGLACSSAQAMDALVRYRSGCMAAMLELDALQRHHHNNINNSNNNTPAATSPQPPPTNDPQRCSIPLQPTAQSRDAEVVAALQERCTYLEARVTDTLATQAAYVRAVALQQQHREQEGVMGEYMWTARLLVEQEAEERAQLQALWAYLAASAPPPRWSAATAAVAPLPPPLPPSSPHGSTAAARLTTQNEALLRELHHTKERTRVLLQEQQRDLQAAQERALANLISRHAAEMAALEARAAQAAHRAADDAQRRRSGVEQESTAAASTNASSSSADSLVDSLQQQLKEATKKMWRLQLANDHLDAKTRVLERELEELRECRSPVRRRERSGSVTEQPGVSPHRAALALPRPALQLGGRDASNDVRYGQPLAASRRSSANSAQAVLPCVWAAYEERRGLPSHSARWASETPPQQQQQSREGGAPPRAPVINAAADRSRGGHHVPGAFERSMSPVRQLSLDRTPAAVEDATTTAEAPHSPSASAQTDASDSLRSGAYPPPPSALHGMGVSAADTDLEEEEEEHDESLAASSCTSPTASGSRARLEAVRRDILRHAERLELDVQAVTCRYDSARRQRRREKDTLRVNASVHSASNSPAASEPRDDARRHVGADGAVDGVDGADDDDDASLNCALEKLHVEQQEDDDELERYYADVNQKRAELERCLHVVEEKLASLP</sequence>
<feature type="compositionally biased region" description="Low complexity" evidence="1">
    <location>
        <begin position="235"/>
        <end position="248"/>
    </location>
</feature>
<feature type="compositionally biased region" description="Polar residues" evidence="1">
    <location>
        <begin position="675"/>
        <end position="687"/>
    </location>
</feature>
<feature type="compositionally biased region" description="Polar residues" evidence="1">
    <location>
        <begin position="606"/>
        <end position="615"/>
    </location>
</feature>
<comment type="caution">
    <text evidence="2">The sequence shown here is derived from an EMBL/GenBank/DDBJ whole genome shotgun (WGS) entry which is preliminary data.</text>
</comment>
<evidence type="ECO:0000313" key="2">
    <source>
        <dbReference type="EMBL" id="KAK7194147.1"/>
    </source>
</evidence>
<feature type="compositionally biased region" description="Low complexity" evidence="1">
    <location>
        <begin position="459"/>
        <end position="476"/>
    </location>
</feature>